<dbReference type="GO" id="GO:0005886">
    <property type="term" value="C:plasma membrane"/>
    <property type="evidence" value="ECO:0007669"/>
    <property type="project" value="UniProtKB-SubCell"/>
</dbReference>
<keyword evidence="11" id="KW-0282">Flagellum</keyword>
<gene>
    <name evidence="11" type="ORF">AGA_135</name>
    <name evidence="12" type="ORF">GOB80_08925</name>
</gene>
<evidence type="ECO:0000256" key="4">
    <source>
        <dbReference type="ARBA" id="ARBA00022475"/>
    </source>
</evidence>
<evidence type="ECO:0000313" key="14">
    <source>
        <dbReference type="Proteomes" id="UP000657200"/>
    </source>
</evidence>
<reference evidence="12 14" key="3">
    <citation type="journal article" date="2020" name="Int. J. Syst. Evol. Microbiol.">
        <title>Novel acetic acid bacteria from cider fermentations: Acetobacter conturbans sp. nov. and Acetobacter fallax sp. nov.</title>
        <authorList>
            <person name="Sombolestani A.S."/>
            <person name="Cleenwerck I."/>
            <person name="Cnockaert M."/>
            <person name="Borremans W."/>
            <person name="Wieme A.D."/>
            <person name="De Vuyst L."/>
            <person name="Vandamme P."/>
        </authorList>
    </citation>
    <scope>NUCLEOTIDE SEQUENCE [LARGE SCALE GENOMIC DNA]</scope>
    <source>
        <strain evidence="12 14">LMG 23848</strain>
    </source>
</reference>
<dbReference type="Proteomes" id="UP000068250">
    <property type="component" value="Chromosome I"/>
</dbReference>
<dbReference type="PANTHER" id="PTHR35091">
    <property type="entry name" value="FLAGELLAR PROTEIN FLIL"/>
    <property type="match status" value="1"/>
</dbReference>
<keyword evidence="14" id="KW-1185">Reference proteome</keyword>
<evidence type="ECO:0000256" key="2">
    <source>
        <dbReference type="ARBA" id="ARBA00004162"/>
    </source>
</evidence>
<comment type="function">
    <text evidence="1 10">Controls the rotational direction of flagella during chemotaxis.</text>
</comment>
<proteinExistence type="inferred from homology"/>
<evidence type="ECO:0000256" key="10">
    <source>
        <dbReference type="RuleBase" id="RU364125"/>
    </source>
</evidence>
<keyword evidence="5 10" id="KW-0145">Chemotaxis</keyword>
<comment type="similarity">
    <text evidence="3 10">Belongs to the FliL family.</text>
</comment>
<keyword evidence="11" id="KW-0966">Cell projection</keyword>
<dbReference type="OrthoDB" id="7304620at2"/>
<dbReference type="GO" id="GO:0006935">
    <property type="term" value="P:chemotaxis"/>
    <property type="evidence" value="ECO:0007669"/>
    <property type="project" value="UniProtKB-KW"/>
</dbReference>
<dbReference type="InterPro" id="IPR005503">
    <property type="entry name" value="FliL"/>
</dbReference>
<evidence type="ECO:0000313" key="12">
    <source>
        <dbReference type="EMBL" id="NHO39800.1"/>
    </source>
</evidence>
<keyword evidence="8 10" id="KW-1133">Transmembrane helix</keyword>
<dbReference type="GO" id="GO:0009425">
    <property type="term" value="C:bacterial-type flagellum basal body"/>
    <property type="evidence" value="ECO:0007669"/>
    <property type="project" value="InterPro"/>
</dbReference>
<dbReference type="RefSeq" id="WP_059022525.1">
    <property type="nucleotide sequence ID" value="NZ_JBNZCO010000003.1"/>
</dbReference>
<reference evidence="11" key="1">
    <citation type="submission" date="2014-09" db="EMBL/GenBank/DDBJ databases">
        <authorList>
            <person name="Magalhaes I.L.F."/>
            <person name="Oliveira U."/>
            <person name="Santos F.R."/>
            <person name="Vidigal T.H.D.A."/>
            <person name="Brescovit A.D."/>
            <person name="Santos A.J."/>
        </authorList>
    </citation>
    <scope>NUCLEOTIDE SEQUENCE</scope>
    <source>
        <strain evidence="11">LMG 23848T</strain>
    </source>
</reference>
<evidence type="ECO:0000256" key="8">
    <source>
        <dbReference type="ARBA" id="ARBA00022989"/>
    </source>
</evidence>
<evidence type="ECO:0000256" key="5">
    <source>
        <dbReference type="ARBA" id="ARBA00022500"/>
    </source>
</evidence>
<keyword evidence="11" id="KW-0969">Cilium</keyword>
<evidence type="ECO:0000256" key="6">
    <source>
        <dbReference type="ARBA" id="ARBA00022692"/>
    </source>
</evidence>
<protein>
    <recommendedName>
        <fullName evidence="10">Flagellar protein FliL</fullName>
    </recommendedName>
</protein>
<dbReference type="Proteomes" id="UP000657200">
    <property type="component" value="Unassembled WGS sequence"/>
</dbReference>
<keyword evidence="10" id="KW-0997">Cell inner membrane</keyword>
<evidence type="ECO:0000256" key="7">
    <source>
        <dbReference type="ARBA" id="ARBA00022779"/>
    </source>
</evidence>
<evidence type="ECO:0000256" key="1">
    <source>
        <dbReference type="ARBA" id="ARBA00002254"/>
    </source>
</evidence>
<dbReference type="PANTHER" id="PTHR35091:SF2">
    <property type="entry name" value="FLAGELLAR PROTEIN FLIL"/>
    <property type="match status" value="1"/>
</dbReference>
<evidence type="ECO:0000256" key="9">
    <source>
        <dbReference type="ARBA" id="ARBA00023136"/>
    </source>
</evidence>
<dbReference type="STRING" id="431306.AGA_135"/>
<keyword evidence="7 10" id="KW-0283">Flagellar rotation</keyword>
<keyword evidence="6 10" id="KW-0812">Transmembrane</keyword>
<name>A0A0U5F1U6_9PROT</name>
<feature type="transmembrane region" description="Helical" evidence="10">
    <location>
        <begin position="29"/>
        <end position="47"/>
    </location>
</feature>
<organism evidence="11 13">
    <name type="scientific">Acetobacter ghanensis</name>
    <dbReference type="NCBI Taxonomy" id="431306"/>
    <lineage>
        <taxon>Bacteria</taxon>
        <taxon>Pseudomonadati</taxon>
        <taxon>Pseudomonadota</taxon>
        <taxon>Alphaproteobacteria</taxon>
        <taxon>Acetobacterales</taxon>
        <taxon>Acetobacteraceae</taxon>
        <taxon>Acetobacter</taxon>
    </lineage>
</organism>
<accession>A0A0U5F1U6</accession>
<keyword evidence="4" id="KW-1003">Cell membrane</keyword>
<dbReference type="PATRIC" id="fig|431306.5.peg.78"/>
<comment type="subcellular location">
    <subcellularLocation>
        <location evidence="10">Cell inner membrane</location>
    </subcellularLocation>
    <subcellularLocation>
        <location evidence="2">Cell membrane</location>
        <topology evidence="2">Single-pass membrane protein</topology>
    </subcellularLocation>
</comment>
<sequence length="170" mass="18555">MSETVTGAKEADAADAVPRADAPKSKRKLIMAGAAGLVLLVGGGVFWEKDKIFTSKLKRDVGNKAEAAMHPPILLGIPPMVSNLDTSGGHPVYVKLTAKVEVSGVPNEAALQDRIAEIQDIFQTYLHETRPQDIRGNGIYRLRESILRRLRAQLAPLQVTNLYLVEFLVQ</sequence>
<dbReference type="GO" id="GO:0071978">
    <property type="term" value="P:bacterial-type flagellum-dependent swarming motility"/>
    <property type="evidence" value="ECO:0007669"/>
    <property type="project" value="TreeGrafter"/>
</dbReference>
<evidence type="ECO:0000256" key="3">
    <source>
        <dbReference type="ARBA" id="ARBA00008281"/>
    </source>
</evidence>
<dbReference type="EMBL" id="WOTE01000004">
    <property type="protein sequence ID" value="NHO39800.1"/>
    <property type="molecule type" value="Genomic_DNA"/>
</dbReference>
<keyword evidence="9 10" id="KW-0472">Membrane</keyword>
<evidence type="ECO:0000313" key="11">
    <source>
        <dbReference type="EMBL" id="CEF53292.1"/>
    </source>
</evidence>
<dbReference type="AlphaFoldDB" id="A0A0U5F1U6"/>
<dbReference type="EMBL" id="LN609302">
    <property type="protein sequence ID" value="CEF53292.1"/>
    <property type="molecule type" value="Genomic_DNA"/>
</dbReference>
<reference evidence="13" key="2">
    <citation type="submission" date="2014-09" db="EMBL/GenBank/DDBJ databases">
        <authorList>
            <person name="Illeghems K.G."/>
        </authorList>
    </citation>
    <scope>NUCLEOTIDE SEQUENCE [LARGE SCALE GENOMIC DNA]</scope>
    <source>
        <strain evidence="13">LMG 23848T</strain>
    </source>
</reference>
<dbReference type="Pfam" id="PF03748">
    <property type="entry name" value="FliL"/>
    <property type="match status" value="1"/>
</dbReference>
<evidence type="ECO:0000313" key="13">
    <source>
        <dbReference type="Proteomes" id="UP000068250"/>
    </source>
</evidence>